<proteinExistence type="predicted"/>
<feature type="domain" description="HTH tetR-type" evidence="5">
    <location>
        <begin position="53"/>
        <end position="113"/>
    </location>
</feature>
<evidence type="ECO:0000256" key="1">
    <source>
        <dbReference type="ARBA" id="ARBA00023015"/>
    </source>
</evidence>
<evidence type="ECO:0000313" key="6">
    <source>
        <dbReference type="EMBL" id="PZR07460.1"/>
    </source>
</evidence>
<dbReference type="InterPro" id="IPR036271">
    <property type="entry name" value="Tet_transcr_reg_TetR-rel_C_sf"/>
</dbReference>
<dbReference type="PROSITE" id="PS50977">
    <property type="entry name" value="HTH_TETR_2"/>
    <property type="match status" value="1"/>
</dbReference>
<keyword evidence="1" id="KW-0805">Transcription regulation</keyword>
<dbReference type="PANTHER" id="PTHR30055:SF234">
    <property type="entry name" value="HTH-TYPE TRANSCRIPTIONAL REGULATOR BETI"/>
    <property type="match status" value="1"/>
</dbReference>
<evidence type="ECO:0000256" key="3">
    <source>
        <dbReference type="ARBA" id="ARBA00023163"/>
    </source>
</evidence>
<evidence type="ECO:0000259" key="5">
    <source>
        <dbReference type="PROSITE" id="PS50977"/>
    </source>
</evidence>
<gene>
    <name evidence="6" type="ORF">DI536_27550</name>
</gene>
<sequence>MVVINFRSTIEPSYCRRTALFQPDVSTNVDFIVCGRYLIFMARTRGSRNADYEAQRLELARKATLALQQDGGVNASMREIAEFAGASVTTLRHYFTDREGLLKAVMECLRADAAPFLAMAAQPLPGDVRASLLHFLGGVHVAWFKHGVGKMYASTLAVGLGSRPVGPSFVNHVLEPLLQTGESLLRQHLERGELEVGDVRHASLTLLSPVVLALLHQDSLLGAQCRPLDVSKLLETHVDAFLRAFGRRRGPQRSG</sequence>
<dbReference type="AlphaFoldDB" id="A0A2W5SWS8"/>
<comment type="caution">
    <text evidence="6">The sequence shown here is derived from an EMBL/GenBank/DDBJ whole genome shotgun (WGS) entry which is preliminary data.</text>
</comment>
<dbReference type="Proteomes" id="UP000249061">
    <property type="component" value="Unassembled WGS sequence"/>
</dbReference>
<dbReference type="SUPFAM" id="SSF48498">
    <property type="entry name" value="Tetracyclin repressor-like, C-terminal domain"/>
    <property type="match status" value="1"/>
</dbReference>
<evidence type="ECO:0000313" key="7">
    <source>
        <dbReference type="Proteomes" id="UP000249061"/>
    </source>
</evidence>
<dbReference type="GO" id="GO:0003700">
    <property type="term" value="F:DNA-binding transcription factor activity"/>
    <property type="evidence" value="ECO:0007669"/>
    <property type="project" value="TreeGrafter"/>
</dbReference>
<dbReference type="GO" id="GO:0000976">
    <property type="term" value="F:transcription cis-regulatory region binding"/>
    <property type="evidence" value="ECO:0007669"/>
    <property type="project" value="TreeGrafter"/>
</dbReference>
<dbReference type="InterPro" id="IPR009057">
    <property type="entry name" value="Homeodomain-like_sf"/>
</dbReference>
<dbReference type="Pfam" id="PF00440">
    <property type="entry name" value="TetR_N"/>
    <property type="match status" value="1"/>
</dbReference>
<protein>
    <recommendedName>
        <fullName evidence="5">HTH tetR-type domain-containing protein</fullName>
    </recommendedName>
</protein>
<organism evidence="6 7">
    <name type="scientific">Archangium gephyra</name>
    <dbReference type="NCBI Taxonomy" id="48"/>
    <lineage>
        <taxon>Bacteria</taxon>
        <taxon>Pseudomonadati</taxon>
        <taxon>Myxococcota</taxon>
        <taxon>Myxococcia</taxon>
        <taxon>Myxococcales</taxon>
        <taxon>Cystobacterineae</taxon>
        <taxon>Archangiaceae</taxon>
        <taxon>Archangium</taxon>
    </lineage>
</organism>
<dbReference type="InterPro" id="IPR050109">
    <property type="entry name" value="HTH-type_TetR-like_transc_reg"/>
</dbReference>
<dbReference type="PANTHER" id="PTHR30055">
    <property type="entry name" value="HTH-TYPE TRANSCRIPTIONAL REGULATOR RUTR"/>
    <property type="match status" value="1"/>
</dbReference>
<dbReference type="SUPFAM" id="SSF46689">
    <property type="entry name" value="Homeodomain-like"/>
    <property type="match status" value="1"/>
</dbReference>
<dbReference type="EMBL" id="QFQP01000031">
    <property type="protein sequence ID" value="PZR07460.1"/>
    <property type="molecule type" value="Genomic_DNA"/>
</dbReference>
<name>A0A2W5SWS8_9BACT</name>
<reference evidence="6 7" key="1">
    <citation type="submission" date="2017-08" db="EMBL/GenBank/DDBJ databases">
        <title>Infants hospitalized years apart are colonized by the same room-sourced microbial strains.</title>
        <authorList>
            <person name="Brooks B."/>
            <person name="Olm M.R."/>
            <person name="Firek B.A."/>
            <person name="Baker R."/>
            <person name="Thomas B.C."/>
            <person name="Morowitz M.J."/>
            <person name="Banfield J.F."/>
        </authorList>
    </citation>
    <scope>NUCLEOTIDE SEQUENCE [LARGE SCALE GENOMIC DNA]</scope>
    <source>
        <strain evidence="6">S2_003_000_R2_14</strain>
    </source>
</reference>
<keyword evidence="2 4" id="KW-0238">DNA-binding</keyword>
<dbReference type="Gene3D" id="1.10.357.10">
    <property type="entry name" value="Tetracycline Repressor, domain 2"/>
    <property type="match status" value="1"/>
</dbReference>
<accession>A0A2W5SWS8</accession>
<dbReference type="InterPro" id="IPR001647">
    <property type="entry name" value="HTH_TetR"/>
</dbReference>
<keyword evidence="3" id="KW-0804">Transcription</keyword>
<evidence type="ECO:0000256" key="4">
    <source>
        <dbReference type="PROSITE-ProRule" id="PRU00335"/>
    </source>
</evidence>
<feature type="DNA-binding region" description="H-T-H motif" evidence="4">
    <location>
        <begin position="76"/>
        <end position="95"/>
    </location>
</feature>
<evidence type="ECO:0000256" key="2">
    <source>
        <dbReference type="ARBA" id="ARBA00023125"/>
    </source>
</evidence>